<dbReference type="Pfam" id="PF03992">
    <property type="entry name" value="ABM"/>
    <property type="match status" value="1"/>
</dbReference>
<dbReference type="GO" id="GO:0004497">
    <property type="term" value="F:monooxygenase activity"/>
    <property type="evidence" value="ECO:0007669"/>
    <property type="project" value="UniProtKB-KW"/>
</dbReference>
<keyword evidence="2" id="KW-0503">Monooxygenase</keyword>
<dbReference type="PANTHER" id="PTHR37811">
    <property type="entry name" value="BLL5343 PROTEIN"/>
    <property type="match status" value="1"/>
</dbReference>
<dbReference type="InterPro" id="IPR007138">
    <property type="entry name" value="ABM_dom"/>
</dbReference>
<dbReference type="HOGENOM" id="CLU_127039_1_0_5"/>
<reference evidence="2 3" key="1">
    <citation type="submission" date="2013-12" db="EMBL/GenBank/DDBJ databases">
        <title>Complete genome sequence of Rhizobium etli bv. mimosae IE4771.</title>
        <authorList>
            <person name="Bustos P."/>
            <person name="Santamaria R.I."/>
            <person name="Lozano L."/>
            <person name="Ormeno-Orrillo E."/>
            <person name="Rogel M.A."/>
            <person name="Romero D."/>
            <person name="Cevallos M.A."/>
            <person name="Martinez-Romero E."/>
            <person name="Gonzalez V."/>
        </authorList>
    </citation>
    <scope>NUCLEOTIDE SEQUENCE [LARGE SCALE GENOMIC DNA]</scope>
    <source>
        <strain evidence="2 3">IE4771</strain>
    </source>
</reference>
<dbReference type="PANTHER" id="PTHR37811:SF2">
    <property type="entry name" value="ABM DOMAIN-CONTAINING PROTEIN"/>
    <property type="match status" value="1"/>
</dbReference>
<sequence length="114" mass="12954">MSIATLPAPPYYVVCFSSQRTEVEDGYGDVGAAMVELAQQQPGFLGFESARRADGFGIINSYWRDEESIRAWKAVVDHIEAQRRGRADWYERYEIRVGLVQRAYGFEAEAGKLR</sequence>
<proteinExistence type="predicted"/>
<dbReference type="PROSITE" id="PS51725">
    <property type="entry name" value="ABM"/>
    <property type="match status" value="1"/>
</dbReference>
<dbReference type="Gene3D" id="3.30.70.100">
    <property type="match status" value="1"/>
</dbReference>
<dbReference type="EMBL" id="CP006986">
    <property type="protein sequence ID" value="AIC26313.1"/>
    <property type="molecule type" value="Genomic_DNA"/>
</dbReference>
<dbReference type="KEGG" id="rei:IE4771_CH01162"/>
<keyword evidence="2" id="KW-0560">Oxidoreductase</keyword>
<feature type="domain" description="ABM" evidence="1">
    <location>
        <begin position="11"/>
        <end position="97"/>
    </location>
</feature>
<evidence type="ECO:0000313" key="3">
    <source>
        <dbReference type="Proteomes" id="UP000027180"/>
    </source>
</evidence>
<gene>
    <name evidence="2" type="ORF">IE4771_CH01162</name>
</gene>
<evidence type="ECO:0000313" key="2">
    <source>
        <dbReference type="EMBL" id="AIC26313.1"/>
    </source>
</evidence>
<dbReference type="InterPro" id="IPR052936">
    <property type="entry name" value="Jasmonate_Hydroxylase-like"/>
</dbReference>
<name>A0A060HTR2_RHIET</name>
<accession>A0A060HTR2</accession>
<dbReference type="InterPro" id="IPR011008">
    <property type="entry name" value="Dimeric_a/b-barrel"/>
</dbReference>
<dbReference type="AlphaFoldDB" id="A0A060HTR2"/>
<dbReference type="OrthoDB" id="9797060at2"/>
<evidence type="ECO:0000259" key="1">
    <source>
        <dbReference type="PROSITE" id="PS51725"/>
    </source>
</evidence>
<dbReference type="SUPFAM" id="SSF54909">
    <property type="entry name" value="Dimeric alpha+beta barrel"/>
    <property type="match status" value="1"/>
</dbReference>
<organism evidence="2 3">
    <name type="scientific">Rhizobium etli bv. mimosae str. IE4771</name>
    <dbReference type="NCBI Taxonomy" id="1432050"/>
    <lineage>
        <taxon>Bacteria</taxon>
        <taxon>Pseudomonadati</taxon>
        <taxon>Pseudomonadota</taxon>
        <taxon>Alphaproteobacteria</taxon>
        <taxon>Hyphomicrobiales</taxon>
        <taxon>Rhizobiaceae</taxon>
        <taxon>Rhizobium/Agrobacterium group</taxon>
        <taxon>Rhizobium</taxon>
    </lineage>
</organism>
<protein>
    <submittedName>
        <fullName evidence="2">Antibiotic biosynthesis monooxygenase protein</fullName>
    </submittedName>
</protein>
<dbReference type="RefSeq" id="WP_010060131.1">
    <property type="nucleotide sequence ID" value="NZ_CP006986.1"/>
</dbReference>
<dbReference type="Proteomes" id="UP000027180">
    <property type="component" value="Chromosome"/>
</dbReference>